<organism evidence="3">
    <name type="scientific">Plasmodium vivax</name>
    <name type="common">malaria parasite P. vivax</name>
    <dbReference type="NCBI Taxonomy" id="5855"/>
    <lineage>
        <taxon>Eukaryota</taxon>
        <taxon>Sar</taxon>
        <taxon>Alveolata</taxon>
        <taxon>Apicomplexa</taxon>
        <taxon>Aconoidasida</taxon>
        <taxon>Haemosporida</taxon>
        <taxon>Plasmodiidae</taxon>
        <taxon>Plasmodium</taxon>
        <taxon>Plasmodium (Plasmodium)</taxon>
    </lineage>
</organism>
<protein>
    <submittedName>
        <fullName evidence="3">VIR protein</fullName>
    </submittedName>
</protein>
<dbReference type="OrthoDB" id="10317555at2759"/>
<evidence type="ECO:0000256" key="2">
    <source>
        <dbReference type="SAM" id="Phobius"/>
    </source>
</evidence>
<dbReference type="AlphaFoldDB" id="A0A565A6X8"/>
<gene>
    <name evidence="3" type="ORF">PVP01_0007540</name>
</gene>
<feature type="transmembrane region" description="Helical" evidence="2">
    <location>
        <begin position="265"/>
        <end position="284"/>
    </location>
</feature>
<dbReference type="VEuPathDB" id="PlasmoDB:PVP01_0007540"/>
<dbReference type="VEuPathDB" id="PlasmoDB:PVW1_100008600"/>
<evidence type="ECO:0000313" key="3">
    <source>
        <dbReference type="EMBL" id="VVA00042.1"/>
    </source>
</evidence>
<dbReference type="Proteomes" id="UP000220605">
    <property type="component" value="Unassembled WGS sequence"/>
</dbReference>
<sequence>MGSLKHAEDDCSLSKFIKYLDEAEGSEPIDFENEINIIDRTEKEKVLGFFIKLRKIYSSISTDYLNIRNQCCSYLNFWLDAKKKSKKEQELDISVESWEVVENLWDRLKGNNSFSCKRNSHKISMDYKQTCYDFMVYCVNRDELRKHCENPDVASQRGIYCSNFNNFTDKYYKEFKSKIECLNDSNKDVHYNWRFSDTCTLHNMARTFPKFDTSSQTIVEDTSRGSINKCEDSGDSRTINCYMLDGVPVTLEELSTTINVIPLKYGIYAGTSFLGFLSLGIYLYKKTRQPSLIRSNSSREKKINKNTDKQFSHEQEKKSNSKNKDYKFSYNPIHN</sequence>
<dbReference type="EMBL" id="FLZR02000028">
    <property type="protein sequence ID" value="VVA00042.1"/>
    <property type="molecule type" value="Genomic_DNA"/>
</dbReference>
<evidence type="ECO:0000256" key="1">
    <source>
        <dbReference type="SAM" id="MobiDB-lite"/>
    </source>
</evidence>
<keyword evidence="2" id="KW-0472">Membrane</keyword>
<feature type="compositionally biased region" description="Basic and acidic residues" evidence="1">
    <location>
        <begin position="297"/>
        <end position="327"/>
    </location>
</feature>
<reference evidence="3" key="1">
    <citation type="submission" date="2016-07" db="EMBL/GenBank/DDBJ databases">
        <authorList>
            <consortium name="Pathogen Informatics"/>
        </authorList>
    </citation>
    <scope>NUCLEOTIDE SEQUENCE</scope>
</reference>
<proteinExistence type="predicted"/>
<dbReference type="VEuPathDB" id="PlasmoDB:PVX_160260"/>
<name>A0A565A6X8_PLAVI</name>
<keyword evidence="2" id="KW-0812">Transmembrane</keyword>
<keyword evidence="2" id="KW-1133">Transmembrane helix</keyword>
<accession>A0A565A6X8</accession>
<dbReference type="VEuPathDB" id="PlasmoDB:PVPAM_050006800"/>
<feature type="region of interest" description="Disordered" evidence="1">
    <location>
        <begin position="294"/>
        <end position="335"/>
    </location>
</feature>